<dbReference type="AlphaFoldDB" id="A0A8T8SVJ6"/>
<gene>
    <name evidence="1" type="ORF">A4X13_0g4894</name>
</gene>
<name>A0A8T8SVJ6_9BASI</name>
<proteinExistence type="predicted"/>
<dbReference type="Proteomes" id="UP000077521">
    <property type="component" value="Unassembled WGS sequence"/>
</dbReference>
<comment type="caution">
    <text evidence="1">The sequence shown here is derived from an EMBL/GenBank/DDBJ whole genome shotgun (WGS) entry which is preliminary data.</text>
</comment>
<reference evidence="1" key="1">
    <citation type="submission" date="2016-04" db="EMBL/GenBank/DDBJ databases">
        <authorList>
            <person name="Nguyen H.D."/>
            <person name="Samba Siva P."/>
            <person name="Cullis J."/>
            <person name="Levesque C.A."/>
            <person name="Hambleton S."/>
        </authorList>
    </citation>
    <scope>NUCLEOTIDE SEQUENCE</scope>
    <source>
        <strain evidence="1">DAOMC 236416</strain>
    </source>
</reference>
<evidence type="ECO:0000313" key="1">
    <source>
        <dbReference type="EMBL" id="KAE8250213.1"/>
    </source>
</evidence>
<organism evidence="1 2">
    <name type="scientific">Tilletia indica</name>
    <dbReference type="NCBI Taxonomy" id="43049"/>
    <lineage>
        <taxon>Eukaryota</taxon>
        <taxon>Fungi</taxon>
        <taxon>Dikarya</taxon>
        <taxon>Basidiomycota</taxon>
        <taxon>Ustilaginomycotina</taxon>
        <taxon>Exobasidiomycetes</taxon>
        <taxon>Tilletiales</taxon>
        <taxon>Tilletiaceae</taxon>
        <taxon>Tilletia</taxon>
    </lineage>
</organism>
<dbReference type="EMBL" id="LWDF02000343">
    <property type="protein sequence ID" value="KAE8250213.1"/>
    <property type="molecule type" value="Genomic_DNA"/>
</dbReference>
<dbReference type="PANTHER" id="PTHR43558">
    <property type="entry name" value="REDUCTASE, PUTATIVE (AFU_ORTHOLOGUE AFUA_3G10540)-RELATED"/>
    <property type="match status" value="1"/>
</dbReference>
<protein>
    <submittedName>
        <fullName evidence="1">Uncharacterized protein</fullName>
    </submittedName>
</protein>
<reference evidence="1" key="2">
    <citation type="journal article" date="2019" name="IMA Fungus">
        <title>Genome sequencing and comparison of five Tilletia species to identify candidate genes for the detection of regulated species infecting wheat.</title>
        <authorList>
            <person name="Nguyen H.D.T."/>
            <person name="Sultana T."/>
            <person name="Kesanakurti P."/>
            <person name="Hambleton S."/>
        </authorList>
    </citation>
    <scope>NUCLEOTIDE SEQUENCE</scope>
    <source>
        <strain evidence="1">DAOMC 236416</strain>
    </source>
</reference>
<keyword evidence="2" id="KW-1185">Reference proteome</keyword>
<sequence>MAEPAPAVRHYLTELDVKAERTEEGIEDFPTSALTFMAAMHTSNDDIDGTIVQHNRNFPRGGDWQHHLIRLSTQFEQFISLTREPYYYRDRCSRRDLSGVKMFDNLRCSGTIIQSLPGFRRNFDTFGGSVLRNLDWTNVGVAGGSMLACLTETTFDAMLKNSDIDIFIWGLDANGTRAKLEHIKATILANVPNFASTYSIERSAGAITFIPNASANGRKVQVVLREFSNPAALLASFDIDPACIFYDGKEVWLSLRAVRALYTGYTTTMGSISSSFAARIIKYATRGYGVLIRADMDEPNEVLERMETMFHKKTKSISKEYRNLPWRSVGKFRSLVQRTRADETTNWTHSYRALVSLAALWNLAHATGRIGELLDEVGAASQIYGLYEGADAQLAFFSPEDWLSTLATFSPSLKDRKWSTGGCIWKANSSVTDSNTLVLVVILPLTLRQHLQSVGEFGKLSRMRGSDDVNDGDGDTMEICLWIVSEDHMWQPRAGLAYATHQLLTTAAMVTAWTIWKVAAGAPWSKMHYGRSLHNAVAFSYHAGLTRIGDFDDWARC</sequence>
<dbReference type="InterPro" id="IPR053354">
    <property type="entry name" value="MGDG_epimerase"/>
</dbReference>
<evidence type="ECO:0000313" key="2">
    <source>
        <dbReference type="Proteomes" id="UP000077521"/>
    </source>
</evidence>
<dbReference type="PANTHER" id="PTHR43558:SF6">
    <property type="entry name" value="REDUCTASE, PUTATIVE (AFU_ORTHOLOGUE AFUA_3G10540)-RELATED"/>
    <property type="match status" value="1"/>
</dbReference>
<accession>A0A8T8SVJ6</accession>